<dbReference type="RefSeq" id="WP_381738165.1">
    <property type="nucleotide sequence ID" value="NZ_JBHSDP010000009.1"/>
</dbReference>
<organism evidence="1 2">
    <name type="scientific">Streptomyces andamanensis</name>
    <dbReference type="NCBI Taxonomy" id="1565035"/>
    <lineage>
        <taxon>Bacteria</taxon>
        <taxon>Bacillati</taxon>
        <taxon>Actinomycetota</taxon>
        <taxon>Actinomycetes</taxon>
        <taxon>Kitasatosporales</taxon>
        <taxon>Streptomycetaceae</taxon>
        <taxon>Streptomyces</taxon>
    </lineage>
</organism>
<dbReference type="EMBL" id="JBHSDP010000009">
    <property type="protein sequence ID" value="MFC4328106.1"/>
    <property type="molecule type" value="Genomic_DNA"/>
</dbReference>
<reference evidence="2" key="1">
    <citation type="journal article" date="2019" name="Int. J. Syst. Evol. Microbiol.">
        <title>The Global Catalogue of Microorganisms (GCM) 10K type strain sequencing project: providing services to taxonomists for standard genome sequencing and annotation.</title>
        <authorList>
            <consortium name="The Broad Institute Genomics Platform"/>
            <consortium name="The Broad Institute Genome Sequencing Center for Infectious Disease"/>
            <person name="Wu L."/>
            <person name="Ma J."/>
        </authorList>
    </citation>
    <scope>NUCLEOTIDE SEQUENCE [LARGE SCALE GENOMIC DNA]</scope>
    <source>
        <strain evidence="2">PCU 347</strain>
    </source>
</reference>
<evidence type="ECO:0000313" key="2">
    <source>
        <dbReference type="Proteomes" id="UP001595824"/>
    </source>
</evidence>
<name>A0ABV8TBX9_9ACTN</name>
<gene>
    <name evidence="1" type="ORF">ACFPC0_09710</name>
</gene>
<accession>A0ABV8TBX9</accession>
<keyword evidence="2" id="KW-1185">Reference proteome</keyword>
<protein>
    <submittedName>
        <fullName evidence="1">Uncharacterized protein</fullName>
    </submittedName>
</protein>
<comment type="caution">
    <text evidence="1">The sequence shown here is derived from an EMBL/GenBank/DDBJ whole genome shotgun (WGS) entry which is preliminary data.</text>
</comment>
<proteinExistence type="predicted"/>
<sequence length="99" mass="10932">MGTLWSHVGGSVTHRERHFALVSFAFFPSARASGMGVVKGRRGSAGIFIAAPARRPHLLLHGLIARMDQEAGVDYGRSDQIQSPEGKFQANRRVQWVFE</sequence>
<evidence type="ECO:0000313" key="1">
    <source>
        <dbReference type="EMBL" id="MFC4328106.1"/>
    </source>
</evidence>
<dbReference type="Proteomes" id="UP001595824">
    <property type="component" value="Unassembled WGS sequence"/>
</dbReference>